<comment type="similarity">
    <text evidence="3">Belongs to the GST superfamily.</text>
</comment>
<name>A0A1L8ECB9_HAEIR</name>
<dbReference type="PANTHER" id="PTHR43969:SF9">
    <property type="entry name" value="GLUTATHIONE S TRANSFERASE D10, ISOFORM A-RELATED"/>
    <property type="match status" value="1"/>
</dbReference>
<comment type="subunit">
    <text evidence="2">Homodimer.</text>
</comment>
<organism evidence="6">
    <name type="scientific">Haematobia irritans</name>
    <name type="common">Horn fly</name>
    <name type="synonym">Conops irritans</name>
    <dbReference type="NCBI Taxonomy" id="7368"/>
    <lineage>
        <taxon>Eukaryota</taxon>
        <taxon>Metazoa</taxon>
        <taxon>Ecdysozoa</taxon>
        <taxon>Arthropoda</taxon>
        <taxon>Hexapoda</taxon>
        <taxon>Insecta</taxon>
        <taxon>Pterygota</taxon>
        <taxon>Neoptera</taxon>
        <taxon>Endopterygota</taxon>
        <taxon>Diptera</taxon>
        <taxon>Brachycera</taxon>
        <taxon>Muscomorpha</taxon>
        <taxon>Muscoidea</taxon>
        <taxon>Muscidae</taxon>
        <taxon>Haematobia</taxon>
    </lineage>
</organism>
<evidence type="ECO:0000313" key="6">
    <source>
        <dbReference type="EMBL" id="JAV16272.1"/>
    </source>
</evidence>
<dbReference type="InterPro" id="IPR036249">
    <property type="entry name" value="Thioredoxin-like_sf"/>
</dbReference>
<comment type="function">
    <text evidence="1">Conjugation of reduced glutathione to a wide number of exogenous and endogenous hydrophobic electrophiles.</text>
</comment>
<dbReference type="GO" id="GO:0004364">
    <property type="term" value="F:glutathione transferase activity"/>
    <property type="evidence" value="ECO:0007669"/>
    <property type="project" value="TreeGrafter"/>
</dbReference>
<dbReference type="InterPro" id="IPR010987">
    <property type="entry name" value="Glutathione-S-Trfase_C-like"/>
</dbReference>
<evidence type="ECO:0000259" key="5">
    <source>
        <dbReference type="PROSITE" id="PS50405"/>
    </source>
</evidence>
<evidence type="ECO:0000259" key="4">
    <source>
        <dbReference type="PROSITE" id="PS50404"/>
    </source>
</evidence>
<dbReference type="GO" id="GO:0006749">
    <property type="term" value="P:glutathione metabolic process"/>
    <property type="evidence" value="ECO:0007669"/>
    <property type="project" value="TreeGrafter"/>
</dbReference>
<evidence type="ECO:0000256" key="1">
    <source>
        <dbReference type="ARBA" id="ARBA00003701"/>
    </source>
</evidence>
<dbReference type="EMBL" id="GFDG01002527">
    <property type="protein sequence ID" value="JAV16272.1"/>
    <property type="molecule type" value="Transcribed_RNA"/>
</dbReference>
<dbReference type="SUPFAM" id="SSF47616">
    <property type="entry name" value="GST C-terminal domain-like"/>
    <property type="match status" value="1"/>
</dbReference>
<dbReference type="Pfam" id="PF00043">
    <property type="entry name" value="GST_C"/>
    <property type="match status" value="1"/>
</dbReference>
<dbReference type="Gene3D" id="1.20.1050.10">
    <property type="match status" value="1"/>
</dbReference>
<sequence length="211" mass="24258">MDLYYMPLSAPSRAVIMTAKALGVALNKKYINLFKGEHMKPEFLKMNPQHTVPTFVDGDLTLWESRAIMVYLVEKYGKPNDPLYPNCPRKRAVINQRLYFDMGTLYKSFAEYFYPYAFHNKSKDMEGFEKLQTALQFLNTFLSESKYVAGDSLTLADLSILASMTTMEVAELDFSKYEHVAKWYDGLKNSAPGAAENWEGVEEFKNFLKSK</sequence>
<dbReference type="CDD" id="cd03045">
    <property type="entry name" value="GST_N_Delta_Epsilon"/>
    <property type="match status" value="1"/>
</dbReference>
<dbReference type="Pfam" id="PF02798">
    <property type="entry name" value="GST_N"/>
    <property type="match status" value="1"/>
</dbReference>
<dbReference type="InterPro" id="IPR004045">
    <property type="entry name" value="Glutathione_S-Trfase_N"/>
</dbReference>
<dbReference type="AlphaFoldDB" id="A0A1L8ECB9"/>
<feature type="domain" description="GST N-terminal" evidence="4">
    <location>
        <begin position="1"/>
        <end position="80"/>
    </location>
</feature>
<dbReference type="InterPro" id="IPR004046">
    <property type="entry name" value="GST_C"/>
</dbReference>
<dbReference type="CDD" id="cd03177">
    <property type="entry name" value="GST_C_Delta_Epsilon"/>
    <property type="match status" value="1"/>
</dbReference>
<protein>
    <submittedName>
        <fullName evidence="6">Putative glutathione s-transferase 1-1-like protein</fullName>
    </submittedName>
</protein>
<dbReference type="Gene3D" id="3.40.30.10">
    <property type="entry name" value="Glutaredoxin"/>
    <property type="match status" value="1"/>
</dbReference>
<dbReference type="PROSITE" id="PS50404">
    <property type="entry name" value="GST_NTER"/>
    <property type="match status" value="1"/>
</dbReference>
<reference evidence="6" key="1">
    <citation type="submission" date="2017-01" db="EMBL/GenBank/DDBJ databases">
        <title>An insight into the sialome and mialome of the horn fly, Haematobia irritans.</title>
        <authorList>
            <person name="Breijo M."/>
            <person name="Boiani M."/>
            <person name="Ures X."/>
            <person name="Rocha S."/>
            <person name="Sequeira M."/>
            <person name="Ribeiro J.M."/>
        </authorList>
    </citation>
    <scope>NUCLEOTIDE SEQUENCE</scope>
</reference>
<feature type="domain" description="GST C-terminal" evidence="5">
    <location>
        <begin position="87"/>
        <end position="211"/>
    </location>
</feature>
<evidence type="ECO:0000256" key="3">
    <source>
        <dbReference type="RuleBase" id="RU003494"/>
    </source>
</evidence>
<keyword evidence="6" id="KW-0808">Transferase</keyword>
<dbReference type="FunFam" id="1.20.1050.10:FF:000007">
    <property type="entry name" value="Glutathione S-transferase 1-1"/>
    <property type="match status" value="1"/>
</dbReference>
<dbReference type="InterPro" id="IPR036282">
    <property type="entry name" value="Glutathione-S-Trfase_C_sf"/>
</dbReference>
<proteinExistence type="inferred from homology"/>
<dbReference type="SFLD" id="SFLDG00358">
    <property type="entry name" value="Main_(cytGST)"/>
    <property type="match status" value="1"/>
</dbReference>
<dbReference type="SFLD" id="SFLDS00019">
    <property type="entry name" value="Glutathione_Transferase_(cytos"/>
    <property type="match status" value="1"/>
</dbReference>
<accession>A0A1L8ECB9</accession>
<dbReference type="FunFam" id="3.40.30.10:FF:000034">
    <property type="entry name" value="glutathione S-transferase 1"/>
    <property type="match status" value="1"/>
</dbReference>
<evidence type="ECO:0000256" key="2">
    <source>
        <dbReference type="ARBA" id="ARBA00011738"/>
    </source>
</evidence>
<dbReference type="SUPFAM" id="SSF52833">
    <property type="entry name" value="Thioredoxin-like"/>
    <property type="match status" value="1"/>
</dbReference>
<dbReference type="PROSITE" id="PS50405">
    <property type="entry name" value="GST_CTER"/>
    <property type="match status" value="1"/>
</dbReference>
<dbReference type="PANTHER" id="PTHR43969">
    <property type="entry name" value="GLUTATHIONE S TRANSFERASE D10, ISOFORM A-RELATED"/>
    <property type="match status" value="1"/>
</dbReference>
<dbReference type="SFLD" id="SFLDG01153">
    <property type="entry name" value="Main.4:_Theta-like"/>
    <property type="match status" value="1"/>
</dbReference>
<dbReference type="InterPro" id="IPR040079">
    <property type="entry name" value="Glutathione_S-Trfase"/>
</dbReference>